<evidence type="ECO:0000313" key="20">
    <source>
        <dbReference type="Proteomes" id="UP000233248"/>
    </source>
</evidence>
<keyword evidence="13 14" id="KW-0998">Cell outer membrane</keyword>
<keyword evidence="12 19" id="KW-0675">Receptor</keyword>
<reference evidence="19 20" key="1">
    <citation type="submission" date="2017-09" db="EMBL/GenBank/DDBJ databases">
        <title>Genomics of the genus Arcobacter.</title>
        <authorList>
            <person name="Perez-Cataluna A."/>
            <person name="Figueras M.J."/>
            <person name="Salas-Masso N."/>
        </authorList>
    </citation>
    <scope>NUCLEOTIDE SEQUENCE [LARGE SCALE GENOMIC DNA]</scope>
    <source>
        <strain evidence="19 20">DSM 18005</strain>
    </source>
</reference>
<evidence type="ECO:0000259" key="18">
    <source>
        <dbReference type="Pfam" id="PF07715"/>
    </source>
</evidence>
<evidence type="ECO:0000256" key="10">
    <source>
        <dbReference type="ARBA" id="ARBA00023077"/>
    </source>
</evidence>
<dbReference type="CDD" id="cd01347">
    <property type="entry name" value="ligand_gated_channel"/>
    <property type="match status" value="1"/>
</dbReference>
<comment type="caution">
    <text evidence="19">The sequence shown here is derived from an EMBL/GenBank/DDBJ whole genome shotgun (WGS) entry which is preliminary data.</text>
</comment>
<dbReference type="Pfam" id="PF00593">
    <property type="entry name" value="TonB_dep_Rec_b-barrel"/>
    <property type="match status" value="1"/>
</dbReference>
<dbReference type="Gene3D" id="2.170.130.10">
    <property type="entry name" value="TonB-dependent receptor, plug domain"/>
    <property type="match status" value="1"/>
</dbReference>
<dbReference type="AlphaFoldDB" id="A0A2N1J3R0"/>
<keyword evidence="8" id="KW-0408">Iron</keyword>
<name>A0A2N1J3R0_9BACT</name>
<dbReference type="GO" id="GO:0009279">
    <property type="term" value="C:cell outer membrane"/>
    <property type="evidence" value="ECO:0007669"/>
    <property type="project" value="UniProtKB-SubCell"/>
</dbReference>
<evidence type="ECO:0000259" key="17">
    <source>
        <dbReference type="Pfam" id="PF00593"/>
    </source>
</evidence>
<dbReference type="InterPro" id="IPR039426">
    <property type="entry name" value="TonB-dep_rcpt-like"/>
</dbReference>
<evidence type="ECO:0000256" key="8">
    <source>
        <dbReference type="ARBA" id="ARBA00023004"/>
    </source>
</evidence>
<dbReference type="GO" id="GO:0015891">
    <property type="term" value="P:siderophore transport"/>
    <property type="evidence" value="ECO:0007669"/>
    <property type="project" value="InterPro"/>
</dbReference>
<feature type="chain" id="PRO_5014877611" evidence="16">
    <location>
        <begin position="27"/>
        <end position="706"/>
    </location>
</feature>
<keyword evidence="5" id="KW-0410">Iron transport</keyword>
<evidence type="ECO:0000256" key="7">
    <source>
        <dbReference type="ARBA" id="ARBA00022729"/>
    </source>
</evidence>
<accession>A0A2N1J3R0</accession>
<dbReference type="GO" id="GO:0038023">
    <property type="term" value="F:signaling receptor activity"/>
    <property type="evidence" value="ECO:0007669"/>
    <property type="project" value="InterPro"/>
</dbReference>
<feature type="domain" description="TonB-dependent receptor plug" evidence="18">
    <location>
        <begin position="67"/>
        <end position="163"/>
    </location>
</feature>
<keyword evidence="10 15" id="KW-0798">TonB box</keyword>
<evidence type="ECO:0000313" key="19">
    <source>
        <dbReference type="EMBL" id="PKI81207.1"/>
    </source>
</evidence>
<dbReference type="Gene3D" id="2.40.170.20">
    <property type="entry name" value="TonB-dependent receptor, beta-barrel domain"/>
    <property type="match status" value="1"/>
</dbReference>
<dbReference type="RefSeq" id="WP_101184421.1">
    <property type="nucleotide sequence ID" value="NZ_CP031218.1"/>
</dbReference>
<dbReference type="EMBL" id="NXIF01000021">
    <property type="protein sequence ID" value="PKI81207.1"/>
    <property type="molecule type" value="Genomic_DNA"/>
</dbReference>
<dbReference type="InterPro" id="IPR010105">
    <property type="entry name" value="TonB_sidphr_rcpt"/>
</dbReference>
<dbReference type="InterPro" id="IPR037066">
    <property type="entry name" value="Plug_dom_sf"/>
</dbReference>
<evidence type="ECO:0000256" key="11">
    <source>
        <dbReference type="ARBA" id="ARBA00023136"/>
    </source>
</evidence>
<evidence type="ECO:0000256" key="2">
    <source>
        <dbReference type="ARBA" id="ARBA00009810"/>
    </source>
</evidence>
<dbReference type="InterPro" id="IPR012910">
    <property type="entry name" value="Plug_dom"/>
</dbReference>
<dbReference type="SUPFAM" id="SSF56935">
    <property type="entry name" value="Porins"/>
    <property type="match status" value="1"/>
</dbReference>
<dbReference type="InterPro" id="IPR036942">
    <property type="entry name" value="Beta-barrel_TonB_sf"/>
</dbReference>
<keyword evidence="11 14" id="KW-0472">Membrane</keyword>
<evidence type="ECO:0000256" key="12">
    <source>
        <dbReference type="ARBA" id="ARBA00023170"/>
    </source>
</evidence>
<dbReference type="PANTHER" id="PTHR32552">
    <property type="entry name" value="FERRICHROME IRON RECEPTOR-RELATED"/>
    <property type="match status" value="1"/>
</dbReference>
<keyword evidence="6 14" id="KW-0812">Transmembrane</keyword>
<keyword evidence="7 16" id="KW-0732">Signal</keyword>
<evidence type="ECO:0000256" key="15">
    <source>
        <dbReference type="RuleBase" id="RU003357"/>
    </source>
</evidence>
<evidence type="ECO:0000256" key="16">
    <source>
        <dbReference type="SAM" id="SignalP"/>
    </source>
</evidence>
<evidence type="ECO:0000256" key="5">
    <source>
        <dbReference type="ARBA" id="ARBA00022496"/>
    </source>
</evidence>
<sequence>MKTFSLSKKLSISLCTILLASSPLLANSKQTNKEKTKELDSVTIIEKTISQYQTTGKIDINRSGIELEDSAKSIQVYNEDFISDYQPQSLTDIVTMSSNVAYAGDSHGRNNNYIIRGFSGAPTLRDGFNITNAITNSEIFNFEKVEILKGPDSLQYGEANPGGLINIVKKKPTKENIKKVEFEVTSNDPSFKPKIDLGGSLNNDGSLRYRLVTTYTHKEDAKDFNVDTKKLFIAPSIAYDINDNNTITFITEYLDDKSPADFGTFVKNNGKPLTNRDTITTHPDAEFEKKQKLAGFDFESNYDTWNSTFRYRYIDLERINDSVYAPYVTRGNPNTITRNFSTQDFDSSEHLAQYTINKEFYLGDLKNRLSLGFDAKKSKTENSGYYDTSISYILDPKNVNYGGALTHLSDHPNAFKYVDSKNETKNYGGFIQDNINLTEDLILSLGFRYQKVKMENENILKDTKNSYTDSATTPQIGLVYKLSHQTTFFTNYSESFNPQNSSYVDKNGNLLDPEEGKGYEIGLRQKLFNDNFTLTTSLFKIQKENVAQQDPTATRTNMFYKTSKKIKSKGFEIDLMGQITNNWALVASYGYTKTEDINYNNNQLTGVPKHNANIFTTYDLTDLGLKNIFVGAGARYIGDRFADTNNNIKIDSNIIYNAMLGYKKGNWKANFSVKNLTDEDYIQTAGTATAAYGKRRTAIFALSYSF</sequence>
<dbReference type="NCBIfam" id="TIGR01783">
    <property type="entry name" value="TonB-siderophor"/>
    <property type="match status" value="1"/>
</dbReference>
<dbReference type="PROSITE" id="PS52016">
    <property type="entry name" value="TONB_DEPENDENT_REC_3"/>
    <property type="match status" value="1"/>
</dbReference>
<evidence type="ECO:0000256" key="14">
    <source>
        <dbReference type="PROSITE-ProRule" id="PRU01360"/>
    </source>
</evidence>
<evidence type="ECO:0000256" key="4">
    <source>
        <dbReference type="ARBA" id="ARBA00022452"/>
    </source>
</evidence>
<evidence type="ECO:0000256" key="1">
    <source>
        <dbReference type="ARBA" id="ARBA00004571"/>
    </source>
</evidence>
<comment type="subcellular location">
    <subcellularLocation>
        <location evidence="1 14">Cell outer membrane</location>
        <topology evidence="1 14">Multi-pass membrane protein</topology>
    </subcellularLocation>
</comment>
<dbReference type="PANTHER" id="PTHR32552:SF68">
    <property type="entry name" value="FERRICHROME OUTER MEMBRANE TRANSPORTER_PHAGE RECEPTOR"/>
    <property type="match status" value="1"/>
</dbReference>
<proteinExistence type="inferred from homology"/>
<keyword evidence="3 14" id="KW-0813">Transport</keyword>
<gene>
    <name evidence="19" type="ORF">CP960_05525</name>
</gene>
<dbReference type="Proteomes" id="UP000233248">
    <property type="component" value="Unassembled WGS sequence"/>
</dbReference>
<feature type="signal peptide" evidence="16">
    <location>
        <begin position="1"/>
        <end position="26"/>
    </location>
</feature>
<evidence type="ECO:0000256" key="13">
    <source>
        <dbReference type="ARBA" id="ARBA00023237"/>
    </source>
</evidence>
<protein>
    <submittedName>
        <fullName evidence="19">TonB-dependent siderophore receptor</fullName>
    </submittedName>
</protein>
<keyword evidence="4 14" id="KW-1134">Transmembrane beta strand</keyword>
<dbReference type="Pfam" id="PF07715">
    <property type="entry name" value="Plug"/>
    <property type="match status" value="1"/>
</dbReference>
<keyword evidence="9" id="KW-0406">Ion transport</keyword>
<keyword evidence="20" id="KW-1185">Reference proteome</keyword>
<evidence type="ECO:0000256" key="9">
    <source>
        <dbReference type="ARBA" id="ARBA00023065"/>
    </source>
</evidence>
<dbReference type="InterPro" id="IPR000531">
    <property type="entry name" value="Beta-barrel_TonB"/>
</dbReference>
<dbReference type="GO" id="GO:0015344">
    <property type="term" value="F:siderophore uptake transmembrane transporter activity"/>
    <property type="evidence" value="ECO:0007669"/>
    <property type="project" value="TreeGrafter"/>
</dbReference>
<evidence type="ECO:0000256" key="6">
    <source>
        <dbReference type="ARBA" id="ARBA00022692"/>
    </source>
</evidence>
<organism evidence="19 20">
    <name type="scientific">Malaciobacter halophilus</name>
    <dbReference type="NCBI Taxonomy" id="197482"/>
    <lineage>
        <taxon>Bacteria</taxon>
        <taxon>Pseudomonadati</taxon>
        <taxon>Campylobacterota</taxon>
        <taxon>Epsilonproteobacteria</taxon>
        <taxon>Campylobacterales</taxon>
        <taxon>Arcobacteraceae</taxon>
        <taxon>Malaciobacter</taxon>
    </lineage>
</organism>
<dbReference type="OrthoDB" id="9760333at2"/>
<comment type="similarity">
    <text evidence="2 14 15">Belongs to the TonB-dependent receptor family.</text>
</comment>
<evidence type="ECO:0000256" key="3">
    <source>
        <dbReference type="ARBA" id="ARBA00022448"/>
    </source>
</evidence>
<dbReference type="KEGG" id="ahs:AHALO_0395"/>
<feature type="domain" description="TonB-dependent receptor-like beta-barrel" evidence="17">
    <location>
        <begin position="240"/>
        <end position="676"/>
    </location>
</feature>